<protein>
    <recommendedName>
        <fullName evidence="6">LPXTG-motif cell wall-anchored protein</fullName>
    </recommendedName>
</protein>
<feature type="compositionally biased region" description="Acidic residues" evidence="1">
    <location>
        <begin position="65"/>
        <end position="120"/>
    </location>
</feature>
<proteinExistence type="predicted"/>
<feature type="chain" id="PRO_5031016576" description="LPXTG-motif cell wall-anchored protein" evidence="3">
    <location>
        <begin position="24"/>
        <end position="235"/>
    </location>
</feature>
<keyword evidence="3" id="KW-0732">Signal</keyword>
<keyword evidence="2" id="KW-0812">Transmembrane</keyword>
<feature type="compositionally biased region" description="Basic and acidic residues" evidence="1">
    <location>
        <begin position="165"/>
        <end position="181"/>
    </location>
</feature>
<evidence type="ECO:0000256" key="1">
    <source>
        <dbReference type="SAM" id="MobiDB-lite"/>
    </source>
</evidence>
<dbReference type="Proteomes" id="UP000535890">
    <property type="component" value="Unassembled WGS sequence"/>
</dbReference>
<name>A0A7Y9J5B1_9PSEU</name>
<evidence type="ECO:0000313" key="4">
    <source>
        <dbReference type="EMBL" id="NYD35529.1"/>
    </source>
</evidence>
<keyword evidence="2" id="KW-0472">Membrane</keyword>
<keyword evidence="5" id="KW-1185">Reference proteome</keyword>
<reference evidence="4 5" key="1">
    <citation type="submission" date="2020-07" db="EMBL/GenBank/DDBJ databases">
        <title>Sequencing the genomes of 1000 actinobacteria strains.</title>
        <authorList>
            <person name="Klenk H.-P."/>
        </authorList>
    </citation>
    <scope>NUCLEOTIDE SEQUENCE [LARGE SCALE GENOMIC DNA]</scope>
    <source>
        <strain evidence="4 5">DSM 45772</strain>
    </source>
</reference>
<feature type="transmembrane region" description="Helical" evidence="2">
    <location>
        <begin position="207"/>
        <end position="228"/>
    </location>
</feature>
<comment type="caution">
    <text evidence="4">The sequence shown here is derived from an EMBL/GenBank/DDBJ whole genome shotgun (WGS) entry which is preliminary data.</text>
</comment>
<evidence type="ECO:0000313" key="5">
    <source>
        <dbReference type="Proteomes" id="UP000535890"/>
    </source>
</evidence>
<dbReference type="AlphaFoldDB" id="A0A7Y9J5B1"/>
<dbReference type="RefSeq" id="WP_179793354.1">
    <property type="nucleotide sequence ID" value="NZ_BAABHP010000017.1"/>
</dbReference>
<feature type="compositionally biased region" description="Polar residues" evidence="1">
    <location>
        <begin position="130"/>
        <end position="147"/>
    </location>
</feature>
<organism evidence="4 5">
    <name type="scientific">Actinomycetospora corticicola</name>
    <dbReference type="NCBI Taxonomy" id="663602"/>
    <lineage>
        <taxon>Bacteria</taxon>
        <taxon>Bacillati</taxon>
        <taxon>Actinomycetota</taxon>
        <taxon>Actinomycetes</taxon>
        <taxon>Pseudonocardiales</taxon>
        <taxon>Pseudonocardiaceae</taxon>
        <taxon>Actinomycetospora</taxon>
    </lineage>
</organism>
<sequence length="235" mass="22750">MKKTMMAAGAVVALMVMPGVSSASTFSAAPALAYQAANCETDSDGGAKPIDEDTGEEVGGGGDDTGSEDGGDTGSSDEDSDEGADDGAEDGAEDGNGGDDETGDADGDGTGDADDPDADTGEAGGGIPSSPESFSAGRSSLPAQQDCSGALNPGSGYSDEDGDGEPEKVDGIDDDGDGRVDEIDKKAQVSVVPDGGAETGDGSTGDAVGMTLGGGAVLALLGGLAVWIRRATSRL</sequence>
<dbReference type="EMBL" id="JACCBN010000001">
    <property type="protein sequence ID" value="NYD35529.1"/>
    <property type="molecule type" value="Genomic_DNA"/>
</dbReference>
<evidence type="ECO:0000256" key="3">
    <source>
        <dbReference type="SAM" id="SignalP"/>
    </source>
</evidence>
<feature type="region of interest" description="Disordered" evidence="1">
    <location>
        <begin position="40"/>
        <end position="181"/>
    </location>
</feature>
<accession>A0A7Y9J5B1</accession>
<keyword evidence="2" id="KW-1133">Transmembrane helix</keyword>
<evidence type="ECO:0008006" key="6">
    <source>
        <dbReference type="Google" id="ProtNLM"/>
    </source>
</evidence>
<feature type="signal peptide" evidence="3">
    <location>
        <begin position="1"/>
        <end position="23"/>
    </location>
</feature>
<evidence type="ECO:0000256" key="2">
    <source>
        <dbReference type="SAM" id="Phobius"/>
    </source>
</evidence>
<gene>
    <name evidence="4" type="ORF">BJ983_001631</name>
</gene>